<sequence>MLKLKNKVTNPMTVIAIFAVISETSAAISLPFLANKEREIYVWFLISFPFYLLFLFFITLNFNYRSLYAPSDFDKDKNFLRAGKDDKRHPGNPSSPTDKASQGDSMCQSINLQADGHSDDMRRPHNVPDPPESGTLAHAVLQHFVHLPASKGELLFIDGRQIKLKSELSEILTGAGPLHKSATRVIVLLSCHTSNELLKRHVARQLKPAGKGTITTICIVYNVCSQELTILRRR</sequence>
<name>A0ABY7Z3E2_9PSED</name>
<proteinExistence type="predicted"/>
<keyword evidence="4" id="KW-1185">Reference proteome</keyword>
<gene>
    <name evidence="3" type="ORF">NN484_15600</name>
</gene>
<dbReference type="RefSeq" id="WP_274657446.1">
    <property type="nucleotide sequence ID" value="NZ_CP101655.1"/>
</dbReference>
<feature type="compositionally biased region" description="Polar residues" evidence="1">
    <location>
        <begin position="92"/>
        <end position="105"/>
    </location>
</feature>
<organism evidence="3 4">
    <name type="scientific">Pseudomonas serboccidentalis</name>
    <dbReference type="NCBI Taxonomy" id="2964670"/>
    <lineage>
        <taxon>Bacteria</taxon>
        <taxon>Pseudomonadati</taxon>
        <taxon>Pseudomonadota</taxon>
        <taxon>Gammaproteobacteria</taxon>
        <taxon>Pseudomonadales</taxon>
        <taxon>Pseudomonadaceae</taxon>
        <taxon>Pseudomonas</taxon>
    </lineage>
</organism>
<evidence type="ECO:0000313" key="3">
    <source>
        <dbReference type="EMBL" id="WDR33942.1"/>
    </source>
</evidence>
<evidence type="ECO:0000256" key="1">
    <source>
        <dbReference type="SAM" id="MobiDB-lite"/>
    </source>
</evidence>
<feature type="region of interest" description="Disordered" evidence="1">
    <location>
        <begin position="80"/>
        <end position="105"/>
    </location>
</feature>
<feature type="compositionally biased region" description="Basic and acidic residues" evidence="1">
    <location>
        <begin position="80"/>
        <end position="89"/>
    </location>
</feature>
<feature type="transmembrane region" description="Helical" evidence="2">
    <location>
        <begin position="12"/>
        <end position="34"/>
    </location>
</feature>
<dbReference type="Proteomes" id="UP001222282">
    <property type="component" value="Chromosome"/>
</dbReference>
<accession>A0ABY7Z3E2</accession>
<protein>
    <submittedName>
        <fullName evidence="3">Uncharacterized protein</fullName>
    </submittedName>
</protein>
<evidence type="ECO:0000313" key="4">
    <source>
        <dbReference type="Proteomes" id="UP001222282"/>
    </source>
</evidence>
<keyword evidence="2" id="KW-1133">Transmembrane helix</keyword>
<keyword evidence="2" id="KW-0472">Membrane</keyword>
<feature type="transmembrane region" description="Helical" evidence="2">
    <location>
        <begin position="40"/>
        <end position="60"/>
    </location>
</feature>
<reference evidence="3 4" key="1">
    <citation type="submission" date="2022-07" db="EMBL/GenBank/DDBJ databases">
        <authorList>
            <person name="Abrouk D."/>
            <person name="Moenne-Loccoz Y."/>
            <person name="Todorovic I."/>
            <person name="Raicevic V."/>
            <person name="Jovicic-Petrovic J."/>
        </authorList>
    </citation>
    <scope>NUCLEOTIDE SEQUENCE [LARGE SCALE GENOMIC DNA]</scope>
    <source>
        <strain evidence="4">IT-P374</strain>
    </source>
</reference>
<evidence type="ECO:0000256" key="2">
    <source>
        <dbReference type="SAM" id="Phobius"/>
    </source>
</evidence>
<keyword evidence="2" id="KW-0812">Transmembrane</keyword>
<dbReference type="EMBL" id="CP101655">
    <property type="protein sequence ID" value="WDR33942.1"/>
    <property type="molecule type" value="Genomic_DNA"/>
</dbReference>